<feature type="region of interest" description="Disordered" evidence="1">
    <location>
        <begin position="30"/>
        <end position="99"/>
    </location>
</feature>
<feature type="domain" description="PH" evidence="2">
    <location>
        <begin position="1054"/>
        <end position="1156"/>
    </location>
</feature>
<feature type="domain" description="PDZ" evidence="3">
    <location>
        <begin position="967"/>
        <end position="1042"/>
    </location>
</feature>
<dbReference type="Ensembl" id="ENSCSRT00000019614.1">
    <property type="protein sequence ID" value="ENSCSRP00000018753.1"/>
    <property type="gene ID" value="ENSCSRG00000014235.1"/>
</dbReference>
<evidence type="ECO:0000256" key="1">
    <source>
        <dbReference type="SAM" id="MobiDB-lite"/>
    </source>
</evidence>
<dbReference type="SUPFAM" id="SSF50156">
    <property type="entry name" value="PDZ domain-like"/>
    <property type="match status" value="1"/>
</dbReference>
<feature type="compositionally biased region" description="Basic and acidic residues" evidence="1">
    <location>
        <begin position="773"/>
        <end position="782"/>
    </location>
</feature>
<dbReference type="SMART" id="SM00233">
    <property type="entry name" value="PH"/>
    <property type="match status" value="2"/>
</dbReference>
<dbReference type="SMART" id="SM00228">
    <property type="entry name" value="PDZ"/>
    <property type="match status" value="1"/>
</dbReference>
<evidence type="ECO:0000313" key="5">
    <source>
        <dbReference type="Proteomes" id="UP000694403"/>
    </source>
</evidence>
<feature type="compositionally biased region" description="Polar residues" evidence="1">
    <location>
        <begin position="61"/>
        <end position="71"/>
    </location>
</feature>
<dbReference type="Proteomes" id="UP000694403">
    <property type="component" value="Unplaced"/>
</dbReference>
<dbReference type="PROSITE" id="PS50106">
    <property type="entry name" value="PDZ"/>
    <property type="match status" value="1"/>
</dbReference>
<feature type="compositionally biased region" description="Basic and acidic residues" evidence="1">
    <location>
        <begin position="47"/>
        <end position="59"/>
    </location>
</feature>
<dbReference type="Pfam" id="PF00595">
    <property type="entry name" value="PDZ"/>
    <property type="match status" value="1"/>
</dbReference>
<proteinExistence type="predicted"/>
<dbReference type="Gene3D" id="2.30.42.10">
    <property type="match status" value="1"/>
</dbReference>
<dbReference type="InterPro" id="IPR001478">
    <property type="entry name" value="PDZ"/>
</dbReference>
<dbReference type="SUPFAM" id="SSF50729">
    <property type="entry name" value="PH domain-like"/>
    <property type="match status" value="2"/>
</dbReference>
<evidence type="ECO:0000259" key="3">
    <source>
        <dbReference type="PROSITE" id="PS50106"/>
    </source>
</evidence>
<name>A0A8C3SSN4_CHESE</name>
<evidence type="ECO:0000259" key="2">
    <source>
        <dbReference type="PROSITE" id="PS50003"/>
    </source>
</evidence>
<feature type="region of interest" description="Disordered" evidence="1">
    <location>
        <begin position="773"/>
        <end position="797"/>
    </location>
</feature>
<reference evidence="4" key="1">
    <citation type="submission" date="2025-08" db="UniProtKB">
        <authorList>
            <consortium name="Ensembl"/>
        </authorList>
    </citation>
    <scope>IDENTIFICATION</scope>
</reference>
<accession>A0A8C3SSN4</accession>
<dbReference type="InterPro" id="IPR011993">
    <property type="entry name" value="PH-like_dom_sf"/>
</dbReference>
<feature type="domain" description="PH" evidence="2">
    <location>
        <begin position="1181"/>
        <end position="1278"/>
    </location>
</feature>
<dbReference type="Pfam" id="PF00169">
    <property type="entry name" value="PH"/>
    <property type="match status" value="2"/>
</dbReference>
<dbReference type="InterPro" id="IPR036034">
    <property type="entry name" value="PDZ_sf"/>
</dbReference>
<dbReference type="Gene3D" id="2.30.29.30">
    <property type="entry name" value="Pleckstrin-homology domain (PH domain)/Phosphotyrosine-binding domain (PTB)"/>
    <property type="match status" value="2"/>
</dbReference>
<keyword evidence="5" id="KW-1185">Reference proteome</keyword>
<dbReference type="PANTHER" id="PTHR12752">
    <property type="entry name" value="PHOSPHOINOSITOL 3-PHOSPHATE-BINDING PROTEIN"/>
    <property type="match status" value="1"/>
</dbReference>
<dbReference type="PROSITE" id="PS50003">
    <property type="entry name" value="PH_DOMAIN"/>
    <property type="match status" value="2"/>
</dbReference>
<organism evidence="4 5">
    <name type="scientific">Chelydra serpentina</name>
    <name type="common">Snapping turtle</name>
    <name type="synonym">Testudo serpentina</name>
    <dbReference type="NCBI Taxonomy" id="8475"/>
    <lineage>
        <taxon>Eukaryota</taxon>
        <taxon>Metazoa</taxon>
        <taxon>Chordata</taxon>
        <taxon>Craniata</taxon>
        <taxon>Vertebrata</taxon>
        <taxon>Euteleostomi</taxon>
        <taxon>Archelosauria</taxon>
        <taxon>Testudinata</taxon>
        <taxon>Testudines</taxon>
        <taxon>Cryptodira</taxon>
        <taxon>Durocryptodira</taxon>
        <taxon>Americhelydia</taxon>
        <taxon>Chelydroidea</taxon>
        <taxon>Chelydridae</taxon>
        <taxon>Chelydra</taxon>
    </lineage>
</organism>
<dbReference type="InterPro" id="IPR001849">
    <property type="entry name" value="PH_domain"/>
</dbReference>
<sequence>QCVLRRGTNIPWGERKKTICKCQQNVKGLKNKADEDPVEANFPEPVDMERSEENRKDHSCTPMTGQQNNSGACEDKEQENTDDSEKEGGKEKDCPPPAFSHQQEEVLPFIMVTFDESEALSTGKITLKHNPSSAEPLDLASEVLTAELKCGGFNMKVEIKKGSLLDSGTSLIIEKRKCPKNRKCYHDKQYQKNHYSKCHKHQDPSTDRSIDDHENYKASSQHKIQIASNKNTSLKVSILGKEIKVKYNNTKQNPIIHIESGEHTQTCGKTCSRKYGNTYSSDTDYSVTEVSCSTDYESDFSLHEKEESFTNYTCPDWYLLLPPPEEFADSKEICLDTTTEVASLLPISGRKEPGTLPAVLPAWEEGNRICKQKEPGTEDLANEKEDFCKDKIIFSEFNYNRGCPLDTNGSSEKIFAKEPIDETNEAGQIRNNSLIDIRNTMLASLLEPKAVRRKSFPDVTIDVLSPVHHRRDSGFYSLPSLSLKVLPKQAKAVDVYSKNTQTHTSCTELCKCSSFTSFSSLRALKSYQYAFTSYNHDMTIYHSEPEGSIDDAFFLTHYEDYMGDCKEMEEILVEKSHSSINSNVEQKLKRRYSEPLRNLAVCDEHTEFTESGFDEETLEGDHHFDVQGHVEVQNKALIFQVPSPSRSPSNDHVSDKSIANTVAIDCVQSQHSALQPSKYVHPVTPEPEVTIKKRKGSVITVITGEQERRLIIQGDNKGIADSFGSGIKNESKIPRSIQEKSFMSPLLDAEESDIDNELLSFSEVRDISRNIPDEASFHDDSTHITSVSSSSMHPEDKQVCTEGTFTKETKENLCSEQEITSQLSDHLRTETVISHISSSQLKSYLNLDLKSEVNKTIKLPGEPVLKDTRASDSSQEEAIDRWARQRKQFKDSKKCSSIGGSSINSTITEISSDQGDFIFRLESEERGFYTENFHSASWVFRGDDSSPDNSPRCLSKRLRPVAVRERTVRIAKGTGDYPWGFRIQFSKPILVTEVDTNSAAEEAGLQVGDIVLAVNGTDVTSMPHSQAANLARKGPDILTLLVGSDISRGPNTPRPTCRGYLHKRTHSGILKGWRKRWFVLKYDGCLHYYKHKKDEGKCKPLDVTKLEGAEIGVDSSLGKPFVFKCMPQTGNKIFYFCATSNQEMKRWLEAMDKAVHPVHQNHVWVDVTLHNTSLPPLAIKTPECLGLLHQLDKTRDVWTQHYCILKDGCLYFYAGIRSTHALGGIYLQGYTVSEQSLGSRRSVIEMKPPSEEFQTFHLCAENVNENKRWITALKTSINKWVTLHQAIQDFMNRPLEETKM</sequence>
<protein>
    <submittedName>
        <fullName evidence="4">Uncharacterized protein</fullName>
    </submittedName>
</protein>
<evidence type="ECO:0000313" key="4">
    <source>
        <dbReference type="Ensembl" id="ENSCSRP00000018753.1"/>
    </source>
</evidence>
<dbReference type="PANTHER" id="PTHR12752:SF2">
    <property type="entry name" value="PDZ AND PLECKSTRIN HOMOLOGY DOMAINS 1"/>
    <property type="match status" value="1"/>
</dbReference>
<reference evidence="4" key="2">
    <citation type="submission" date="2025-09" db="UniProtKB">
        <authorList>
            <consortium name="Ensembl"/>
        </authorList>
    </citation>
    <scope>IDENTIFICATION</scope>
</reference>